<feature type="transmembrane region" description="Helical" evidence="1">
    <location>
        <begin position="45"/>
        <end position="64"/>
    </location>
</feature>
<reference evidence="2 4" key="1">
    <citation type="submission" date="2017-08" db="EMBL/GenBank/DDBJ databases">
        <title>Meningococcal Conjunctivitis and Endemic Carriage at a Military Recruit Training Center.</title>
        <authorList>
            <person name="Bobb A.J."/>
            <person name="Galac M.R."/>
            <person name="Snesrud E."/>
            <person name="Clagett C.D."/>
        </authorList>
    </citation>
    <scope>NUCLEOTIDE SEQUENCE [LARGE SCALE GENOMIC DNA]</scope>
    <source>
        <strain evidence="2 4">MRSN431200</strain>
    </source>
</reference>
<sequence>MVQTAFLLYQYWILMMVAFIIWNCFQRPKCRLKACLQPAARSETLTMHIRILVCIISVLAVRYFERNNNVRQTR</sequence>
<dbReference type="EMBL" id="NVYQ01000031">
    <property type="protein sequence ID" value="RGB18639.1"/>
    <property type="molecule type" value="Genomic_DNA"/>
</dbReference>
<proteinExistence type="predicted"/>
<keyword evidence="1" id="KW-0472">Membrane</keyword>
<keyword evidence="1" id="KW-0812">Transmembrane</keyword>
<name>A0A422SXF1_NEIME</name>
<keyword evidence="1" id="KW-1133">Transmembrane helix</keyword>
<gene>
    <name evidence="2" type="ORF">CIJ84_02505</name>
    <name evidence="3" type="ORF">COH52_01980</name>
</gene>
<evidence type="ECO:0000313" key="4">
    <source>
        <dbReference type="Proteomes" id="UP000260504"/>
    </source>
</evidence>
<reference evidence="3 5" key="2">
    <citation type="submission" date="2017-09" db="EMBL/GenBank/DDBJ databases">
        <title>Phenotypic and genotypic characterization of Colombian isolates of Neisseria meningitidis recovered from invasive disease.</title>
        <authorList>
            <person name="Duarte C."/>
            <person name="Gabastou J.M."/>
            <person name="Moreno J."/>
        </authorList>
    </citation>
    <scope>NUCLEOTIDE SEQUENCE [LARGE SCALE GENOMIC DNA]</scope>
    <source>
        <strain evidence="3 5">INS-Nm1012</strain>
    </source>
</reference>
<protein>
    <submittedName>
        <fullName evidence="3">Uncharacterized protein</fullName>
    </submittedName>
</protein>
<comment type="caution">
    <text evidence="3">The sequence shown here is derived from an EMBL/GenBank/DDBJ whole genome shotgun (WGS) entry which is preliminary data.</text>
</comment>
<dbReference type="Proteomes" id="UP000260504">
    <property type="component" value="Unassembled WGS sequence"/>
</dbReference>
<evidence type="ECO:0000313" key="3">
    <source>
        <dbReference type="EMBL" id="RQK80990.1"/>
    </source>
</evidence>
<evidence type="ECO:0000313" key="5">
    <source>
        <dbReference type="Proteomes" id="UP000283666"/>
    </source>
</evidence>
<dbReference type="AlphaFoldDB" id="A0A422SXF1"/>
<organism evidence="3 5">
    <name type="scientific">Neisseria meningitidis</name>
    <dbReference type="NCBI Taxonomy" id="487"/>
    <lineage>
        <taxon>Bacteria</taxon>
        <taxon>Pseudomonadati</taxon>
        <taxon>Pseudomonadota</taxon>
        <taxon>Betaproteobacteria</taxon>
        <taxon>Neisseriales</taxon>
        <taxon>Neisseriaceae</taxon>
        <taxon>Neisseria</taxon>
    </lineage>
</organism>
<dbReference type="EMBL" id="NWZY01000003">
    <property type="protein sequence ID" value="RQK80990.1"/>
    <property type="molecule type" value="Genomic_DNA"/>
</dbReference>
<evidence type="ECO:0000313" key="2">
    <source>
        <dbReference type="EMBL" id="RGB18639.1"/>
    </source>
</evidence>
<feature type="transmembrane region" description="Helical" evidence="1">
    <location>
        <begin position="6"/>
        <end position="25"/>
    </location>
</feature>
<evidence type="ECO:0000256" key="1">
    <source>
        <dbReference type="SAM" id="Phobius"/>
    </source>
</evidence>
<accession>A0A422SXF1</accession>
<dbReference type="Proteomes" id="UP000283666">
    <property type="component" value="Unassembled WGS sequence"/>
</dbReference>